<name>A0A2H9UQR2_9GAMM</name>
<feature type="coiled-coil region" evidence="1">
    <location>
        <begin position="315"/>
        <end position="342"/>
    </location>
</feature>
<evidence type="ECO:0000313" key="2">
    <source>
        <dbReference type="EMBL" id="PJI34041.1"/>
    </source>
</evidence>
<evidence type="ECO:0000256" key="1">
    <source>
        <dbReference type="SAM" id="Coils"/>
    </source>
</evidence>
<reference evidence="2 3" key="1">
    <citation type="submission" date="2017-11" db="EMBL/GenBank/DDBJ databases">
        <authorList>
            <person name="Han C.G."/>
        </authorList>
    </citation>
    <scope>NUCLEOTIDE SEQUENCE [LARGE SCALE GENOMIC DNA]</scope>
    <source>
        <strain evidence="2 3">ANC 5347</strain>
    </source>
</reference>
<accession>A0A2H9UQR2</accession>
<organism evidence="2 3">
    <name type="scientific">Acinetobacter pseudolwoffii</name>
    <dbReference type="NCBI Taxonomy" id="2053287"/>
    <lineage>
        <taxon>Bacteria</taxon>
        <taxon>Pseudomonadati</taxon>
        <taxon>Pseudomonadota</taxon>
        <taxon>Gammaproteobacteria</taxon>
        <taxon>Moraxellales</taxon>
        <taxon>Moraxellaceae</taxon>
        <taxon>Acinetobacter</taxon>
    </lineage>
</organism>
<reference evidence="2 3" key="2">
    <citation type="submission" date="2017-12" db="EMBL/GenBank/DDBJ databases">
        <title>Revising the taxonomy of the Acinetobacter lwoffii group: the description of Acinetobacter pseudolwoffii sp. nov. and emended description of Acinetobacter lwoffii.</title>
        <authorList>
            <person name="Nemec A."/>
        </authorList>
    </citation>
    <scope>NUCLEOTIDE SEQUENCE [LARGE SCALE GENOMIC DNA]</scope>
    <source>
        <strain evidence="2 3">ANC 5347</strain>
    </source>
</reference>
<dbReference type="Proteomes" id="UP000242351">
    <property type="component" value="Unassembled WGS sequence"/>
</dbReference>
<proteinExistence type="predicted"/>
<comment type="caution">
    <text evidence="2">The sequence shown here is derived from an EMBL/GenBank/DDBJ whole genome shotgun (WGS) entry which is preliminary data.</text>
</comment>
<evidence type="ECO:0000313" key="3">
    <source>
        <dbReference type="Proteomes" id="UP000242351"/>
    </source>
</evidence>
<dbReference type="AlphaFoldDB" id="A0A2H9UQR2"/>
<protein>
    <recommendedName>
        <fullName evidence="4">Rad50/SbcC-type AAA domain-containing protein</fullName>
    </recommendedName>
</protein>
<dbReference type="RefSeq" id="WP_100357062.1">
    <property type="nucleotide sequence ID" value="NZ_PGOZ01000001.1"/>
</dbReference>
<dbReference type="EMBL" id="PGOZ01000001">
    <property type="protein sequence ID" value="PJI34041.1"/>
    <property type="molecule type" value="Genomic_DNA"/>
</dbReference>
<keyword evidence="1" id="KW-0175">Coiled coil</keyword>
<gene>
    <name evidence="2" type="ORF">CU320_01525</name>
</gene>
<sequence>MKDTNNSFQFQRITIVSHLEKSGRVLKIYPRTLITSKKNTIGKSTLLNCLFWGLGCDVMFEEDWVKLEISTLIEFSVNDTNYKVKRDKDSIYLFNYTNNIWNKYEVITGDYLEQLNKILNFNILLKGTNAKKLSRVPPAFYFSATYIEQMYGWNEIWQSFKSLGQFNKNNKRELTKYLCSLQNADYYENKSEINSYELKNLSISDDIKNSRHVIDYIEKFELDVKDPFAEIQSSSSEYIRAENSLREMRSKYISYSSKSASIDNEINIIMVAIGELENDYIFSVENLKDTTIYCPTCGVEHLNNLVNRFSIISDSDKLKEQLKNLKNEKQNILNKLIKISYEIENTYNTFQTSIEKNPISEILNQKILNKTLTPTIENRILNFESDIKNNKKQITSLNKTNKNIQKNNLEKIEDKLVIYFNKICKKLEVKMLPKNNLNDILEFHSGGANQIKVMLAKRLTILKAINTHAELSTPPFVVDSLRQQDLDDLNYEIMLKLLIKECPDDCQLILAAVQNSFTEAIKDDFEEITIDNSLLLSSEYQMASFLLSDTDGNVFN</sequence>
<evidence type="ECO:0008006" key="4">
    <source>
        <dbReference type="Google" id="ProtNLM"/>
    </source>
</evidence>